<dbReference type="Gramene" id="rna35487">
    <property type="protein sequence ID" value="RHN51109.1"/>
    <property type="gene ID" value="gene35487"/>
</dbReference>
<protein>
    <recommendedName>
        <fullName evidence="1">Aminotransferase-like plant mobile domain-containing protein</fullName>
    </recommendedName>
</protein>
<feature type="domain" description="Aminotransferase-like plant mobile" evidence="1">
    <location>
        <begin position="44"/>
        <end position="132"/>
    </location>
</feature>
<comment type="caution">
    <text evidence="2">The sequence shown here is derived from an EMBL/GenBank/DDBJ whole genome shotgun (WGS) entry which is preliminary data.</text>
</comment>
<dbReference type="GO" id="GO:0010073">
    <property type="term" value="P:meristem maintenance"/>
    <property type="evidence" value="ECO:0007669"/>
    <property type="project" value="InterPro"/>
</dbReference>
<dbReference type="OrthoDB" id="1432019at2759"/>
<dbReference type="EMBL" id="PSQE01000006">
    <property type="protein sequence ID" value="RHN51109.1"/>
    <property type="molecule type" value="Genomic_DNA"/>
</dbReference>
<dbReference type="PANTHER" id="PTHR46033:SF1">
    <property type="entry name" value="PROTEIN MAIN-LIKE 2"/>
    <property type="match status" value="1"/>
</dbReference>
<reference evidence="2" key="1">
    <citation type="journal article" date="2018" name="Nat. Plants">
        <title>Whole-genome landscape of Medicago truncatula symbiotic genes.</title>
        <authorList>
            <person name="Pecrix Y."/>
            <person name="Gamas P."/>
            <person name="Carrere S."/>
        </authorList>
    </citation>
    <scope>NUCLEOTIDE SEQUENCE</scope>
    <source>
        <tissue evidence="2">Leaves</tissue>
    </source>
</reference>
<dbReference type="PANTHER" id="PTHR46033">
    <property type="entry name" value="PROTEIN MAIN-LIKE 2"/>
    <property type="match status" value="1"/>
</dbReference>
<accession>A0A396HCV0</accession>
<organism evidence="2">
    <name type="scientific">Medicago truncatula</name>
    <name type="common">Barrel medic</name>
    <name type="synonym">Medicago tribuloides</name>
    <dbReference type="NCBI Taxonomy" id="3880"/>
    <lineage>
        <taxon>Eukaryota</taxon>
        <taxon>Viridiplantae</taxon>
        <taxon>Streptophyta</taxon>
        <taxon>Embryophyta</taxon>
        <taxon>Tracheophyta</taxon>
        <taxon>Spermatophyta</taxon>
        <taxon>Magnoliopsida</taxon>
        <taxon>eudicotyledons</taxon>
        <taxon>Gunneridae</taxon>
        <taxon>Pentapetalae</taxon>
        <taxon>rosids</taxon>
        <taxon>fabids</taxon>
        <taxon>Fabales</taxon>
        <taxon>Fabaceae</taxon>
        <taxon>Papilionoideae</taxon>
        <taxon>50 kb inversion clade</taxon>
        <taxon>NPAAA clade</taxon>
        <taxon>Hologalegina</taxon>
        <taxon>IRL clade</taxon>
        <taxon>Trifolieae</taxon>
        <taxon>Medicago</taxon>
    </lineage>
</organism>
<dbReference type="AlphaFoldDB" id="A0A396HCV0"/>
<dbReference type="Pfam" id="PF10536">
    <property type="entry name" value="PMD"/>
    <property type="match status" value="1"/>
</dbReference>
<dbReference type="InterPro" id="IPR044824">
    <property type="entry name" value="MAIN-like"/>
</dbReference>
<gene>
    <name evidence="2" type="ORF">MtrunA17_Chr6g0464851</name>
</gene>
<sequence>MLLSHEGMTRDDAVEMMMQYLGCDPGDAVVEVTPNRGAHCRFSYLRRIFKDRLLQQLELENEYGVTQEVRGLWDQVVRIYLLYLIGITLFTDKSQTAMDVVYLRYFRDLDVVAEFAWGAAALAHLYRKLNNVAH</sequence>
<dbReference type="Proteomes" id="UP000265566">
    <property type="component" value="Chromosome 6"/>
</dbReference>
<proteinExistence type="predicted"/>
<dbReference type="InterPro" id="IPR019557">
    <property type="entry name" value="AminoTfrase-like_pln_mobile"/>
</dbReference>
<evidence type="ECO:0000259" key="1">
    <source>
        <dbReference type="Pfam" id="PF10536"/>
    </source>
</evidence>
<name>A0A396HCV0_MEDTR</name>
<dbReference type="GO" id="GO:0016787">
    <property type="term" value="F:hydrolase activity"/>
    <property type="evidence" value="ECO:0007669"/>
    <property type="project" value="UniProtKB-KW"/>
</dbReference>
<evidence type="ECO:0000313" key="2">
    <source>
        <dbReference type="EMBL" id="RHN51109.1"/>
    </source>
</evidence>
<keyword evidence="2" id="KW-0378">Hydrolase</keyword>